<dbReference type="PANTHER" id="PTHR12526:SF636">
    <property type="entry name" value="BLL3647 PROTEIN"/>
    <property type="match status" value="1"/>
</dbReference>
<keyword evidence="3" id="KW-1185">Reference proteome</keyword>
<evidence type="ECO:0000313" key="3">
    <source>
        <dbReference type="Proteomes" id="UP000002216"/>
    </source>
</evidence>
<dbReference type="Pfam" id="PF13692">
    <property type="entry name" value="Glyco_trans_1_4"/>
    <property type="match status" value="1"/>
</dbReference>
<dbReference type="KEGG" id="dba:Dbac_3262"/>
<proteinExistence type="predicted"/>
<accession>C7LP20</accession>
<organism evidence="2 3">
    <name type="scientific">Desulfomicrobium baculatum (strain DSM 4028 / VKM B-1378 / X)</name>
    <name type="common">Desulfovibrio baculatus</name>
    <dbReference type="NCBI Taxonomy" id="525897"/>
    <lineage>
        <taxon>Bacteria</taxon>
        <taxon>Pseudomonadati</taxon>
        <taxon>Thermodesulfobacteriota</taxon>
        <taxon>Desulfovibrionia</taxon>
        <taxon>Desulfovibrionales</taxon>
        <taxon>Desulfomicrobiaceae</taxon>
        <taxon>Desulfomicrobium</taxon>
    </lineage>
</organism>
<feature type="domain" description="Glycosyltransferase subfamily 4-like N-terminal" evidence="1">
    <location>
        <begin position="122"/>
        <end position="234"/>
    </location>
</feature>
<dbReference type="eggNOG" id="COG0438">
    <property type="taxonomic scope" value="Bacteria"/>
</dbReference>
<gene>
    <name evidence="2" type="ordered locus">Dbac_3262</name>
</gene>
<evidence type="ECO:0000259" key="1">
    <source>
        <dbReference type="Pfam" id="PF13439"/>
    </source>
</evidence>
<dbReference type="EMBL" id="CP001629">
    <property type="protein sequence ID" value="ACU91336.1"/>
    <property type="molecule type" value="Genomic_DNA"/>
</dbReference>
<dbReference type="Proteomes" id="UP000002216">
    <property type="component" value="Chromosome"/>
</dbReference>
<dbReference type="InterPro" id="IPR028098">
    <property type="entry name" value="Glyco_trans_4-like_N"/>
</dbReference>
<name>C7LP20_DESBD</name>
<reference evidence="2 3" key="1">
    <citation type="journal article" date="2009" name="Stand. Genomic Sci.">
        <title>Complete genome sequence of Desulfomicrobium baculatum type strain (X).</title>
        <authorList>
            <person name="Copeland A."/>
            <person name="Spring S."/>
            <person name="Goker M."/>
            <person name="Schneider S."/>
            <person name="Lapidus A."/>
            <person name="Del Rio T.G."/>
            <person name="Tice H."/>
            <person name="Cheng J.F."/>
            <person name="Chen F."/>
            <person name="Nolan M."/>
            <person name="Bruce D."/>
            <person name="Goodwin L."/>
            <person name="Pitluck S."/>
            <person name="Ivanova N."/>
            <person name="Mavrommatis K."/>
            <person name="Ovchinnikova G."/>
            <person name="Pati A."/>
            <person name="Chen A."/>
            <person name="Palaniappan K."/>
            <person name="Land M."/>
            <person name="Hauser L."/>
            <person name="Chang Y.J."/>
            <person name="Jeffries C.C."/>
            <person name="Meincke L."/>
            <person name="Sims D."/>
            <person name="Brettin T."/>
            <person name="Detter J.C."/>
            <person name="Han C."/>
            <person name="Chain P."/>
            <person name="Bristow J."/>
            <person name="Eisen J.A."/>
            <person name="Markowitz V."/>
            <person name="Hugenholtz P."/>
            <person name="Kyrpides N.C."/>
            <person name="Klenk H.P."/>
            <person name="Lucas S."/>
        </authorList>
    </citation>
    <scope>NUCLEOTIDE SEQUENCE [LARGE SCALE GENOMIC DNA]</scope>
    <source>
        <strain evidence="3">DSM 4028 / VKM B-1378 / X</strain>
    </source>
</reference>
<dbReference type="SUPFAM" id="SSF53756">
    <property type="entry name" value="UDP-Glycosyltransferase/glycogen phosphorylase"/>
    <property type="match status" value="1"/>
</dbReference>
<dbReference type="Pfam" id="PF13439">
    <property type="entry name" value="Glyco_transf_4"/>
    <property type="match status" value="1"/>
</dbReference>
<dbReference type="Gene3D" id="3.40.50.2000">
    <property type="entry name" value="Glycogen Phosphorylase B"/>
    <property type="match status" value="2"/>
</dbReference>
<dbReference type="GO" id="GO:0016757">
    <property type="term" value="F:glycosyltransferase activity"/>
    <property type="evidence" value="ECO:0007669"/>
    <property type="project" value="UniProtKB-ARBA"/>
</dbReference>
<dbReference type="HOGENOM" id="CLU_032377_1_0_7"/>
<protein>
    <recommendedName>
        <fullName evidence="1">Glycosyltransferase subfamily 4-like N-terminal domain-containing protein</fullName>
    </recommendedName>
</protein>
<sequence>MKILIVSSFFPPQNSIASLRPYSWAKYWSRSGHDVTVLTVSKPARDEDSPLPFDGFKVVELPIPFFSSLQKKVAQETVPIQSKNSNTNAKNLKSKVWHWCVTRFATIQKRYGCFSGCRMPDWRDLWVPSALKYARSERWDLVVSSAGPYSVHYVAYKLRLCGLADKWIADWRDLWTDNHIYPGLPFFRSAEAFLERRWCLSADVITTVSEPLADLLRGKYGSKVRVVYNGFDQDEYEDLPSGRFFPDDNMFRIVYTGSIYEDKQNPVPLFEAIARIYTNNPSIVSSLRVLFVGHNANAKNLADSMGVGGFVEYQGFVTRSVALQMQRDADCLLFLDFDPSQFRGVLTGKIFEYLVAGPPIISIGFGSDPVVNDVILDEQRGFVLGNDVAKIQDCLLSMIEGRSKNYTKNNCIFNVQRYSRFSMAERMLKFVSE</sequence>
<dbReference type="STRING" id="525897.Dbac_3262"/>
<dbReference type="PANTHER" id="PTHR12526">
    <property type="entry name" value="GLYCOSYLTRANSFERASE"/>
    <property type="match status" value="1"/>
</dbReference>
<dbReference type="RefSeq" id="WP_015775425.1">
    <property type="nucleotide sequence ID" value="NC_013173.1"/>
</dbReference>
<dbReference type="OrthoDB" id="9787293at2"/>
<evidence type="ECO:0000313" key="2">
    <source>
        <dbReference type="EMBL" id="ACU91336.1"/>
    </source>
</evidence>
<dbReference type="AlphaFoldDB" id="C7LP20"/>